<keyword evidence="1 2" id="KW-0378">Hydrolase</keyword>
<dbReference type="InterPro" id="IPR036866">
    <property type="entry name" value="RibonucZ/Hydroxyglut_hydro"/>
</dbReference>
<gene>
    <name evidence="4" type="ORF">ACFSQJ_02375</name>
</gene>
<accession>A0ABW5MR92</accession>
<dbReference type="InterPro" id="IPR050114">
    <property type="entry name" value="UPF0173_UPF0282_UlaG_hydrolase"/>
</dbReference>
<evidence type="ECO:0000259" key="3">
    <source>
        <dbReference type="SMART" id="SM00849"/>
    </source>
</evidence>
<feature type="domain" description="Metallo-beta-lactamase" evidence="3">
    <location>
        <begin position="7"/>
        <end position="191"/>
    </location>
</feature>
<sequence>MEITFLGHASLHIKIDDINLIVDPFISGNPKAESINLNDLKADYILVTHAHRDHILDVEAIVKNNPKAKLISNYEIVQWFDKKGIQGYPLNHGGKKHFDFGIVKYINAIHSSVFPDGSNGGNPGGFVVSSKNKTIYIAGDTALTMDMKLLPLMFKQIDLAILPIGDNFTMGYEDAAIASDFVECNKVLGCHYDTFPPIPLNKKEAVDHFKNKGKELLLPAIGESIHI</sequence>
<evidence type="ECO:0000313" key="4">
    <source>
        <dbReference type="EMBL" id="MFD2585757.1"/>
    </source>
</evidence>
<dbReference type="InterPro" id="IPR022877">
    <property type="entry name" value="UPF0173"/>
</dbReference>
<dbReference type="HAMAP" id="MF_00457">
    <property type="entry name" value="UPF0173"/>
    <property type="match status" value="1"/>
</dbReference>
<dbReference type="EMBL" id="JBHULB010000006">
    <property type="protein sequence ID" value="MFD2585757.1"/>
    <property type="molecule type" value="Genomic_DNA"/>
</dbReference>
<dbReference type="SMART" id="SM00849">
    <property type="entry name" value="Lactamase_B"/>
    <property type="match status" value="1"/>
</dbReference>
<dbReference type="PANTHER" id="PTHR43546">
    <property type="entry name" value="UPF0173 METAL-DEPENDENT HYDROLASE MJ1163-RELATED"/>
    <property type="match status" value="1"/>
</dbReference>
<dbReference type="Gene3D" id="3.60.15.10">
    <property type="entry name" value="Ribonuclease Z/Hydroxyacylglutathione hydrolase-like"/>
    <property type="match status" value="1"/>
</dbReference>
<proteinExistence type="inferred from homology"/>
<evidence type="ECO:0000256" key="1">
    <source>
        <dbReference type="ARBA" id="ARBA00022801"/>
    </source>
</evidence>
<organism evidence="4 5">
    <name type="scientific">Croceitalea marina</name>
    <dbReference type="NCBI Taxonomy" id="1775166"/>
    <lineage>
        <taxon>Bacteria</taxon>
        <taxon>Pseudomonadati</taxon>
        <taxon>Bacteroidota</taxon>
        <taxon>Flavobacteriia</taxon>
        <taxon>Flavobacteriales</taxon>
        <taxon>Flavobacteriaceae</taxon>
        <taxon>Croceitalea</taxon>
    </lineage>
</organism>
<reference evidence="5" key="1">
    <citation type="journal article" date="2019" name="Int. J. Syst. Evol. Microbiol.">
        <title>The Global Catalogue of Microorganisms (GCM) 10K type strain sequencing project: providing services to taxonomists for standard genome sequencing and annotation.</title>
        <authorList>
            <consortium name="The Broad Institute Genomics Platform"/>
            <consortium name="The Broad Institute Genome Sequencing Center for Infectious Disease"/>
            <person name="Wu L."/>
            <person name="Ma J."/>
        </authorList>
    </citation>
    <scope>NUCLEOTIDE SEQUENCE [LARGE SCALE GENOMIC DNA]</scope>
    <source>
        <strain evidence="5">KCTC 52368</strain>
    </source>
</reference>
<dbReference type="PANTHER" id="PTHR43546:SF3">
    <property type="entry name" value="UPF0173 METAL-DEPENDENT HYDROLASE MJ1163"/>
    <property type="match status" value="1"/>
</dbReference>
<dbReference type="RefSeq" id="WP_377765235.1">
    <property type="nucleotide sequence ID" value="NZ_JBHULB010000006.1"/>
</dbReference>
<name>A0ABW5MR92_9FLAO</name>
<comment type="caution">
    <text evidence="4">The sequence shown here is derived from an EMBL/GenBank/DDBJ whole genome shotgun (WGS) entry which is preliminary data.</text>
</comment>
<dbReference type="SUPFAM" id="SSF56281">
    <property type="entry name" value="Metallo-hydrolase/oxidoreductase"/>
    <property type="match status" value="1"/>
</dbReference>
<dbReference type="Pfam" id="PF13483">
    <property type="entry name" value="Lactamase_B_3"/>
    <property type="match status" value="1"/>
</dbReference>
<comment type="similarity">
    <text evidence="2">Belongs to the UPF0173 family.</text>
</comment>
<keyword evidence="5" id="KW-1185">Reference proteome</keyword>
<dbReference type="Proteomes" id="UP001597526">
    <property type="component" value="Unassembled WGS sequence"/>
</dbReference>
<protein>
    <recommendedName>
        <fullName evidence="2">UPF0173 metal-dependent hydrolase ACFSQJ_02375</fullName>
    </recommendedName>
</protein>
<dbReference type="InterPro" id="IPR001279">
    <property type="entry name" value="Metallo-B-lactamas"/>
</dbReference>
<dbReference type="GO" id="GO:0016787">
    <property type="term" value="F:hydrolase activity"/>
    <property type="evidence" value="ECO:0007669"/>
    <property type="project" value="UniProtKB-KW"/>
</dbReference>
<evidence type="ECO:0000313" key="5">
    <source>
        <dbReference type="Proteomes" id="UP001597526"/>
    </source>
</evidence>
<evidence type="ECO:0000256" key="2">
    <source>
        <dbReference type="HAMAP-Rule" id="MF_00457"/>
    </source>
</evidence>
<dbReference type="NCBIfam" id="NF001911">
    <property type="entry name" value="PRK00685.1"/>
    <property type="match status" value="1"/>
</dbReference>